<dbReference type="Proteomes" id="UP001153678">
    <property type="component" value="Unassembled WGS sequence"/>
</dbReference>
<dbReference type="OrthoDB" id="2443768at2759"/>
<evidence type="ECO:0000313" key="2">
    <source>
        <dbReference type="Proteomes" id="UP001153678"/>
    </source>
</evidence>
<dbReference type="EMBL" id="CAMKVN010003087">
    <property type="protein sequence ID" value="CAI2183638.1"/>
    <property type="molecule type" value="Genomic_DNA"/>
</dbReference>
<name>A0A9W4SW70_9GLOM</name>
<evidence type="ECO:0000313" key="1">
    <source>
        <dbReference type="EMBL" id="CAI2183638.1"/>
    </source>
</evidence>
<sequence length="63" mass="7539">MSLLLNEIKKYVKPKEIPQNVIRMKKTINNKEEEGILILAILDPRTKFLEFVDEEIHNKQKIY</sequence>
<accession>A0A9W4SW70</accession>
<proteinExistence type="predicted"/>
<organism evidence="1 2">
    <name type="scientific">Funneliformis geosporum</name>
    <dbReference type="NCBI Taxonomy" id="1117311"/>
    <lineage>
        <taxon>Eukaryota</taxon>
        <taxon>Fungi</taxon>
        <taxon>Fungi incertae sedis</taxon>
        <taxon>Mucoromycota</taxon>
        <taxon>Glomeromycotina</taxon>
        <taxon>Glomeromycetes</taxon>
        <taxon>Glomerales</taxon>
        <taxon>Glomeraceae</taxon>
        <taxon>Funneliformis</taxon>
    </lineage>
</organism>
<reference evidence="1" key="1">
    <citation type="submission" date="2022-08" db="EMBL/GenBank/DDBJ databases">
        <authorList>
            <person name="Kallberg Y."/>
            <person name="Tangrot J."/>
            <person name="Rosling A."/>
        </authorList>
    </citation>
    <scope>NUCLEOTIDE SEQUENCE</scope>
    <source>
        <strain evidence="1">Wild A</strain>
    </source>
</reference>
<keyword evidence="2" id="KW-1185">Reference proteome</keyword>
<comment type="caution">
    <text evidence="1">The sequence shown here is derived from an EMBL/GenBank/DDBJ whole genome shotgun (WGS) entry which is preliminary data.</text>
</comment>
<protein>
    <submittedName>
        <fullName evidence="1">13152_t:CDS:1</fullName>
    </submittedName>
</protein>
<dbReference type="AlphaFoldDB" id="A0A9W4SW70"/>
<gene>
    <name evidence="1" type="ORF">FWILDA_LOCUS11176</name>
</gene>